<proteinExistence type="predicted"/>
<reference evidence="6 7" key="1">
    <citation type="journal article" date="2014" name="Nat. Genet.">
        <title>Genome and transcriptome of the porcine whipworm Trichuris suis.</title>
        <authorList>
            <person name="Jex A.R."/>
            <person name="Nejsum P."/>
            <person name="Schwarz E.M."/>
            <person name="Hu L."/>
            <person name="Young N.D."/>
            <person name="Hall R.S."/>
            <person name="Korhonen P.K."/>
            <person name="Liao S."/>
            <person name="Thamsborg S."/>
            <person name="Xia J."/>
            <person name="Xu P."/>
            <person name="Wang S."/>
            <person name="Scheerlinck J.P."/>
            <person name="Hofmann A."/>
            <person name="Sternberg P.W."/>
            <person name="Wang J."/>
            <person name="Gasser R.B."/>
        </authorList>
    </citation>
    <scope>NUCLEOTIDE SEQUENCE [LARGE SCALE GENOMIC DNA]</scope>
    <source>
        <strain evidence="6">DCEP-RM93M</strain>
    </source>
</reference>
<evidence type="ECO:0000256" key="4">
    <source>
        <dbReference type="SAM" id="MobiDB-lite"/>
    </source>
</evidence>
<gene>
    <name evidence="6" type="ORF">M513_00497</name>
</gene>
<dbReference type="Pfam" id="PF03250">
    <property type="entry name" value="Tropomodulin"/>
    <property type="match status" value="1"/>
</dbReference>
<dbReference type="Proteomes" id="UP000030764">
    <property type="component" value="Unassembled WGS sequence"/>
</dbReference>
<keyword evidence="5" id="KW-1133">Transmembrane helix</keyword>
<dbReference type="GO" id="GO:0030016">
    <property type="term" value="C:myofibril"/>
    <property type="evidence" value="ECO:0007669"/>
    <property type="project" value="TreeGrafter"/>
</dbReference>
<dbReference type="InterPro" id="IPR032675">
    <property type="entry name" value="LRR_dom_sf"/>
</dbReference>
<dbReference type="Gene3D" id="3.80.10.10">
    <property type="entry name" value="Ribonuclease Inhibitor"/>
    <property type="match status" value="1"/>
</dbReference>
<name>A0A085MNK8_9BILA</name>
<keyword evidence="3" id="KW-0206">Cytoskeleton</keyword>
<accession>A0A085MNK8</accession>
<feature type="region of interest" description="Disordered" evidence="4">
    <location>
        <begin position="1"/>
        <end position="21"/>
    </location>
</feature>
<keyword evidence="5" id="KW-0472">Membrane</keyword>
<dbReference type="GO" id="GO:0007015">
    <property type="term" value="P:actin filament organization"/>
    <property type="evidence" value="ECO:0007669"/>
    <property type="project" value="TreeGrafter"/>
</dbReference>
<feature type="region of interest" description="Disordered" evidence="4">
    <location>
        <begin position="65"/>
        <end position="93"/>
    </location>
</feature>
<dbReference type="PANTHER" id="PTHR10901:SF6">
    <property type="entry name" value="TROPOMODULIN, ISOFORM N"/>
    <property type="match status" value="1"/>
</dbReference>
<sequence>MSNMTTSYSSSSSYRKTTTTTHEVYSGYRKGSMTTKLYGKDLSEYEDIDIDSLLTKLTPEELEELNNEVDPDNSLLPPSQRCRDQTTKKPTGPFSREQLLKFLEEKAINEKDWEERVPYEPGVKRGKVWTCETKEVTTPTNEVKDGSFAFTLDDPEGDVDIALSDATENDLVDLAGGQRLFACVILYVILLGILGMHSMLTQNQYYNALEGKPQDSDSTTFSAVVKASPLKLLPDEPVNDTDVADCTRRLRANDSSLTEVNVNNMKSLSREELRGLIEAAACSDHLQVLKLANTALLDADAAGLVDLLTRSSSLKNLNVESNFLSGEFLVALLRAANVNQTLVEIHAENQRALVLGNQVEMDLARAVEENGTLLRVGITFNMMEARYRVSDALEKNYERVRLRRTRGDSFE</sequence>
<dbReference type="GO" id="GO:0005523">
    <property type="term" value="F:tropomyosin binding"/>
    <property type="evidence" value="ECO:0007669"/>
    <property type="project" value="InterPro"/>
</dbReference>
<keyword evidence="5" id="KW-0812">Transmembrane</keyword>
<dbReference type="GO" id="GO:0051694">
    <property type="term" value="P:pointed-end actin filament capping"/>
    <property type="evidence" value="ECO:0007669"/>
    <property type="project" value="InterPro"/>
</dbReference>
<dbReference type="SUPFAM" id="SSF52047">
    <property type="entry name" value="RNI-like"/>
    <property type="match status" value="1"/>
</dbReference>
<dbReference type="EMBL" id="KL363183">
    <property type="protein sequence ID" value="KFD58804.1"/>
    <property type="molecule type" value="Genomic_DNA"/>
</dbReference>
<evidence type="ECO:0000256" key="1">
    <source>
        <dbReference type="ARBA" id="ARBA00004245"/>
    </source>
</evidence>
<keyword evidence="2" id="KW-0963">Cytoplasm</keyword>
<protein>
    <recommendedName>
        <fullName evidence="8">Tropomodulin</fullName>
    </recommendedName>
</protein>
<evidence type="ECO:0000256" key="3">
    <source>
        <dbReference type="ARBA" id="ARBA00023212"/>
    </source>
</evidence>
<dbReference type="InterPro" id="IPR004934">
    <property type="entry name" value="TMOD"/>
</dbReference>
<organism evidence="6 7">
    <name type="scientific">Trichuris suis</name>
    <name type="common">pig whipworm</name>
    <dbReference type="NCBI Taxonomy" id="68888"/>
    <lineage>
        <taxon>Eukaryota</taxon>
        <taxon>Metazoa</taxon>
        <taxon>Ecdysozoa</taxon>
        <taxon>Nematoda</taxon>
        <taxon>Enoplea</taxon>
        <taxon>Dorylaimia</taxon>
        <taxon>Trichinellida</taxon>
        <taxon>Trichuridae</taxon>
        <taxon>Trichuris</taxon>
    </lineage>
</organism>
<evidence type="ECO:0000313" key="7">
    <source>
        <dbReference type="Proteomes" id="UP000030764"/>
    </source>
</evidence>
<evidence type="ECO:0000256" key="2">
    <source>
        <dbReference type="ARBA" id="ARBA00022490"/>
    </source>
</evidence>
<evidence type="ECO:0000313" key="6">
    <source>
        <dbReference type="EMBL" id="KFD58804.1"/>
    </source>
</evidence>
<dbReference type="GO" id="GO:0030239">
    <property type="term" value="P:myofibril assembly"/>
    <property type="evidence" value="ECO:0007669"/>
    <property type="project" value="TreeGrafter"/>
</dbReference>
<dbReference type="GO" id="GO:0005856">
    <property type="term" value="C:cytoskeleton"/>
    <property type="evidence" value="ECO:0007669"/>
    <property type="project" value="UniProtKB-SubCell"/>
</dbReference>
<dbReference type="AlphaFoldDB" id="A0A085MNK8"/>
<feature type="transmembrane region" description="Helical" evidence="5">
    <location>
        <begin position="180"/>
        <end position="200"/>
    </location>
</feature>
<keyword evidence="7" id="KW-1185">Reference proteome</keyword>
<evidence type="ECO:0008006" key="8">
    <source>
        <dbReference type="Google" id="ProtNLM"/>
    </source>
</evidence>
<dbReference type="PANTHER" id="PTHR10901">
    <property type="entry name" value="TROPOMODULIN"/>
    <property type="match status" value="1"/>
</dbReference>
<comment type="subcellular location">
    <subcellularLocation>
        <location evidence="1">Cytoplasm</location>
        <location evidence="1">Cytoskeleton</location>
    </subcellularLocation>
</comment>
<evidence type="ECO:0000256" key="5">
    <source>
        <dbReference type="SAM" id="Phobius"/>
    </source>
</evidence>